<accession>A0A7K3WLF4</accession>
<protein>
    <recommendedName>
        <fullName evidence="3">Nuclear transport factor 2 family protein</fullName>
    </recommendedName>
</protein>
<organism evidence="1 2">
    <name type="scientific">Cryomorpha ignava</name>
    <dbReference type="NCBI Taxonomy" id="101383"/>
    <lineage>
        <taxon>Bacteria</taxon>
        <taxon>Pseudomonadati</taxon>
        <taxon>Bacteroidota</taxon>
        <taxon>Flavobacteriia</taxon>
        <taxon>Flavobacteriales</taxon>
        <taxon>Cryomorphaceae</taxon>
        <taxon>Cryomorpha</taxon>
    </lineage>
</organism>
<name>A0A7K3WLF4_9FLAO</name>
<dbReference type="AlphaFoldDB" id="A0A7K3WLF4"/>
<dbReference type="EMBL" id="JAAGVY010000002">
    <property type="protein sequence ID" value="NEN22314.1"/>
    <property type="molecule type" value="Genomic_DNA"/>
</dbReference>
<keyword evidence="2" id="KW-1185">Reference proteome</keyword>
<reference evidence="1 2" key="1">
    <citation type="submission" date="2020-02" db="EMBL/GenBank/DDBJ databases">
        <title>Out from the shadows clarifying the taxonomy of the family Cryomorphaceae and related taxa by utilizing the GTDB taxonomic framework.</title>
        <authorList>
            <person name="Bowman J.P."/>
        </authorList>
    </citation>
    <scope>NUCLEOTIDE SEQUENCE [LARGE SCALE GENOMIC DNA]</scope>
    <source>
        <strain evidence="1 2">QSSC 1-22</strain>
    </source>
</reference>
<proteinExistence type="predicted"/>
<comment type="caution">
    <text evidence="1">The sequence shown here is derived from an EMBL/GenBank/DDBJ whole genome shotgun (WGS) entry which is preliminary data.</text>
</comment>
<evidence type="ECO:0000313" key="2">
    <source>
        <dbReference type="Proteomes" id="UP000486602"/>
    </source>
</evidence>
<dbReference type="SUPFAM" id="SSF54427">
    <property type="entry name" value="NTF2-like"/>
    <property type="match status" value="1"/>
</dbReference>
<gene>
    <name evidence="1" type="ORF">G3O08_02200</name>
</gene>
<sequence>MAPIEPSYPKATALYVGDEYIQHNLAVKNGIEGFIEYFERMQTEYPNKSIEFVQAISENDLVAFHTHQV</sequence>
<evidence type="ECO:0000313" key="1">
    <source>
        <dbReference type="EMBL" id="NEN22314.1"/>
    </source>
</evidence>
<evidence type="ECO:0008006" key="3">
    <source>
        <dbReference type="Google" id="ProtNLM"/>
    </source>
</evidence>
<dbReference type="Proteomes" id="UP000486602">
    <property type="component" value="Unassembled WGS sequence"/>
</dbReference>
<dbReference type="InterPro" id="IPR032710">
    <property type="entry name" value="NTF2-like_dom_sf"/>
</dbReference>
<dbReference type="Gene3D" id="3.10.450.50">
    <property type="match status" value="1"/>
</dbReference>